<organism evidence="1 2">
    <name type="scientific">Melastoma candidum</name>
    <dbReference type="NCBI Taxonomy" id="119954"/>
    <lineage>
        <taxon>Eukaryota</taxon>
        <taxon>Viridiplantae</taxon>
        <taxon>Streptophyta</taxon>
        <taxon>Embryophyta</taxon>
        <taxon>Tracheophyta</taxon>
        <taxon>Spermatophyta</taxon>
        <taxon>Magnoliopsida</taxon>
        <taxon>eudicotyledons</taxon>
        <taxon>Gunneridae</taxon>
        <taxon>Pentapetalae</taxon>
        <taxon>rosids</taxon>
        <taxon>malvids</taxon>
        <taxon>Myrtales</taxon>
        <taxon>Melastomataceae</taxon>
        <taxon>Melastomatoideae</taxon>
        <taxon>Melastomateae</taxon>
        <taxon>Melastoma</taxon>
    </lineage>
</organism>
<sequence>MDSTGGSDVGMQIEDVGASSFPSLDVMGNAGSGEALTISKPLSASHSFFSAGWDSLMQLGHGENLLSRNEPFVSNLHSVGNQAIGGSSSPFVGQPIADARLAYFGNGKLSEAVAGSFSMPEFFGISEPGCFPVFGSFMNDGSVNGMNSRAGMKSQECQNLEDGTCGNSPISGRTRKRSPDSRSSYDPSENNPSKLQGNSSGKSLDASNAEAEKKQKLERNEGANIPKRSTRQAKDNLSGEEAPKEYVHVRARRGQATNSHSLAERIRREKISERMKLLQELVPGCSKITGKAVMLDEIINYVQSLQQQVEFLSMKLSTLIPDICFDAGKPLPVDINSQHTAQYLSLSQLPLDSELHSLYHTGFVSNPADTPKPEGYLKTEQ</sequence>
<proteinExistence type="predicted"/>
<protein>
    <submittedName>
        <fullName evidence="1">Uncharacterized protein</fullName>
    </submittedName>
</protein>
<evidence type="ECO:0000313" key="2">
    <source>
        <dbReference type="Proteomes" id="UP001057402"/>
    </source>
</evidence>
<accession>A0ACB9SEH7</accession>
<evidence type="ECO:0000313" key="1">
    <source>
        <dbReference type="EMBL" id="KAI4389851.1"/>
    </source>
</evidence>
<dbReference type="EMBL" id="CM042880">
    <property type="protein sequence ID" value="KAI4389851.1"/>
    <property type="molecule type" value="Genomic_DNA"/>
</dbReference>
<name>A0ACB9SEH7_9MYRT</name>
<comment type="caution">
    <text evidence="1">The sequence shown here is derived from an EMBL/GenBank/DDBJ whole genome shotgun (WGS) entry which is preliminary data.</text>
</comment>
<dbReference type="Proteomes" id="UP001057402">
    <property type="component" value="Chromosome 1"/>
</dbReference>
<reference evidence="2" key="1">
    <citation type="journal article" date="2023" name="Front. Plant Sci.">
        <title>Chromosomal-level genome assembly of Melastoma candidum provides insights into trichome evolution.</title>
        <authorList>
            <person name="Zhong Y."/>
            <person name="Wu W."/>
            <person name="Sun C."/>
            <person name="Zou P."/>
            <person name="Liu Y."/>
            <person name="Dai S."/>
            <person name="Zhou R."/>
        </authorList>
    </citation>
    <scope>NUCLEOTIDE SEQUENCE [LARGE SCALE GENOMIC DNA]</scope>
</reference>
<keyword evidence="2" id="KW-1185">Reference proteome</keyword>
<gene>
    <name evidence="1" type="ORF">MLD38_002028</name>
</gene>